<evidence type="ECO:0000313" key="2">
    <source>
        <dbReference type="EMBL" id="SFS83546.1"/>
    </source>
</evidence>
<dbReference type="Pfam" id="PF06568">
    <property type="entry name" value="YjiS-like"/>
    <property type="match status" value="1"/>
</dbReference>
<proteinExistence type="predicted"/>
<evidence type="ECO:0000313" key="3">
    <source>
        <dbReference type="Proteomes" id="UP000199392"/>
    </source>
</evidence>
<protein>
    <recommendedName>
        <fullName evidence="1">YjiS-like domain-containing protein</fullName>
    </recommendedName>
</protein>
<gene>
    <name evidence="2" type="ORF">SAMN04488050_105249</name>
</gene>
<dbReference type="STRING" id="311180.SAMN04488050_105249"/>
<dbReference type="EMBL" id="FOZW01000005">
    <property type="protein sequence ID" value="SFS83546.1"/>
    <property type="molecule type" value="Genomic_DNA"/>
</dbReference>
<name>A0A1I6T2Z4_9RHOB</name>
<sequence>MMTTYFFTAFTQQTLRGARSTRRSQVPLGWLGKLRQYRRHQSQYRHLEELPDYLLEDVGLTRSDIRRACRGSHSG</sequence>
<dbReference type="Proteomes" id="UP000199392">
    <property type="component" value="Unassembled WGS sequence"/>
</dbReference>
<organism evidence="2 3">
    <name type="scientific">Alloyangia pacifica</name>
    <dbReference type="NCBI Taxonomy" id="311180"/>
    <lineage>
        <taxon>Bacteria</taxon>
        <taxon>Pseudomonadati</taxon>
        <taxon>Pseudomonadota</taxon>
        <taxon>Alphaproteobacteria</taxon>
        <taxon>Rhodobacterales</taxon>
        <taxon>Roseobacteraceae</taxon>
        <taxon>Alloyangia</taxon>
    </lineage>
</organism>
<dbReference type="RefSeq" id="WP_092424540.1">
    <property type="nucleotide sequence ID" value="NZ_FNCL01000005.1"/>
</dbReference>
<accession>A0A1I6T2Z4</accession>
<dbReference type="AlphaFoldDB" id="A0A1I6T2Z4"/>
<evidence type="ECO:0000259" key="1">
    <source>
        <dbReference type="Pfam" id="PF06568"/>
    </source>
</evidence>
<dbReference type="InterPro" id="IPR009506">
    <property type="entry name" value="YjiS-like"/>
</dbReference>
<reference evidence="3" key="1">
    <citation type="submission" date="2016-10" db="EMBL/GenBank/DDBJ databases">
        <authorList>
            <person name="Varghese N."/>
            <person name="Submissions S."/>
        </authorList>
    </citation>
    <scope>NUCLEOTIDE SEQUENCE [LARGE SCALE GENOMIC DNA]</scope>
    <source>
        <strain evidence="3">DSM 26894</strain>
    </source>
</reference>
<keyword evidence="3" id="KW-1185">Reference proteome</keyword>
<feature type="domain" description="YjiS-like" evidence="1">
    <location>
        <begin position="32"/>
        <end position="66"/>
    </location>
</feature>